<feature type="domain" description="SsuA/THI5-like" evidence="2">
    <location>
        <begin position="50"/>
        <end position="261"/>
    </location>
</feature>
<dbReference type="Pfam" id="PF09084">
    <property type="entry name" value="NMT1"/>
    <property type="match status" value="1"/>
</dbReference>
<protein>
    <submittedName>
        <fullName evidence="3">ABC-type nitrate/sulfonate/bicarbonate transport system, substrate-binding protein</fullName>
    </submittedName>
</protein>
<gene>
    <name evidence="3" type="ORF">SAMN05216410_0510</name>
</gene>
<proteinExistence type="predicted"/>
<reference evidence="3 4" key="1">
    <citation type="submission" date="2016-09" db="EMBL/GenBank/DDBJ databases">
        <authorList>
            <person name="Capua I."/>
            <person name="De Benedictis P."/>
            <person name="Joannis T."/>
            <person name="Lombin L.H."/>
            <person name="Cattoli G."/>
        </authorList>
    </citation>
    <scope>NUCLEOTIDE SEQUENCE [LARGE SCALE GENOMIC DNA]</scope>
    <source>
        <strain evidence="3 4">ISLP-3</strain>
    </source>
</reference>
<dbReference type="PANTHER" id="PTHR31528">
    <property type="entry name" value="4-AMINO-5-HYDROXYMETHYL-2-METHYLPYRIMIDINE PHOSPHATE SYNTHASE THI11-RELATED"/>
    <property type="match status" value="1"/>
</dbReference>
<evidence type="ECO:0000256" key="1">
    <source>
        <dbReference type="SAM" id="SignalP"/>
    </source>
</evidence>
<evidence type="ECO:0000259" key="2">
    <source>
        <dbReference type="Pfam" id="PF09084"/>
    </source>
</evidence>
<dbReference type="GO" id="GO:0009228">
    <property type="term" value="P:thiamine biosynthetic process"/>
    <property type="evidence" value="ECO:0007669"/>
    <property type="project" value="InterPro"/>
</dbReference>
<name>A0A1G6GVC0_9MICO</name>
<dbReference type="STRING" id="1814289.SAMN05216410_0510"/>
<sequence>MSALRSPLTALLVATSVVALSACSSSSDAATSDSADKLTPVTFVLDWTPNTNHTGIYVALEKGYFADHGLDVTIIQPPEDGAEALVGSGKAEFGVSFQETVTQARGQGVPIVSISAVIAHNTSGFASPVDRGITSPADYQGHTYGGWGSPIESAILDALVEADGGDPAAVKNIDIGSTSVLQAFKRDIDLGWVYAGWDVPLATTQGTDLNLQLVRDYDDALDWYTPVIIANEKLIADDPDVVQAFVDGAREGYEDAISDPDGSAQILLDSVPDLDADQVRASAEYLAAEYQSDSPVWGYQRDEVWANFTGWLEDHKIIDPGFDYAAAYTNQFAEGAAAGSSEK</sequence>
<dbReference type="RefSeq" id="WP_093180549.1">
    <property type="nucleotide sequence ID" value="NZ_FMYH01000001.1"/>
</dbReference>
<feature type="signal peptide" evidence="1">
    <location>
        <begin position="1"/>
        <end position="29"/>
    </location>
</feature>
<dbReference type="EMBL" id="FMYH01000001">
    <property type="protein sequence ID" value="SDB85990.1"/>
    <property type="molecule type" value="Genomic_DNA"/>
</dbReference>
<dbReference type="PANTHER" id="PTHR31528:SF3">
    <property type="entry name" value="THIAMINE BIOSYNTHESIS PROTEIN HI_0357-RELATED"/>
    <property type="match status" value="1"/>
</dbReference>
<dbReference type="OrthoDB" id="174578at2"/>
<organism evidence="3 4">
    <name type="scientific">Sanguibacter gelidistatuariae</name>
    <dbReference type="NCBI Taxonomy" id="1814289"/>
    <lineage>
        <taxon>Bacteria</taxon>
        <taxon>Bacillati</taxon>
        <taxon>Actinomycetota</taxon>
        <taxon>Actinomycetes</taxon>
        <taxon>Micrococcales</taxon>
        <taxon>Sanguibacteraceae</taxon>
        <taxon>Sanguibacter</taxon>
    </lineage>
</organism>
<accession>A0A1G6GVC0</accession>
<evidence type="ECO:0000313" key="4">
    <source>
        <dbReference type="Proteomes" id="UP000199039"/>
    </source>
</evidence>
<dbReference type="InterPro" id="IPR015168">
    <property type="entry name" value="SsuA/THI5"/>
</dbReference>
<dbReference type="Gene3D" id="3.40.190.10">
    <property type="entry name" value="Periplasmic binding protein-like II"/>
    <property type="match status" value="2"/>
</dbReference>
<keyword evidence="4" id="KW-1185">Reference proteome</keyword>
<dbReference type="SUPFAM" id="SSF53850">
    <property type="entry name" value="Periplasmic binding protein-like II"/>
    <property type="match status" value="1"/>
</dbReference>
<dbReference type="AlphaFoldDB" id="A0A1G6GVC0"/>
<dbReference type="InterPro" id="IPR027939">
    <property type="entry name" value="NMT1/THI5"/>
</dbReference>
<dbReference type="PROSITE" id="PS51257">
    <property type="entry name" value="PROKAR_LIPOPROTEIN"/>
    <property type="match status" value="1"/>
</dbReference>
<evidence type="ECO:0000313" key="3">
    <source>
        <dbReference type="EMBL" id="SDB85990.1"/>
    </source>
</evidence>
<dbReference type="Proteomes" id="UP000199039">
    <property type="component" value="Unassembled WGS sequence"/>
</dbReference>
<keyword evidence="1" id="KW-0732">Signal</keyword>
<feature type="chain" id="PRO_5011585528" evidence="1">
    <location>
        <begin position="30"/>
        <end position="343"/>
    </location>
</feature>